<dbReference type="Proteomes" id="UP000694402">
    <property type="component" value="Unassembled WGS sequence"/>
</dbReference>
<dbReference type="InterPro" id="IPR023214">
    <property type="entry name" value="HAD_sf"/>
</dbReference>
<dbReference type="InterPro" id="IPR051828">
    <property type="entry name" value="HAD-like_hydrolase_domain"/>
</dbReference>
<keyword evidence="2" id="KW-1185">Reference proteome</keyword>
<evidence type="ECO:0008006" key="3">
    <source>
        <dbReference type="Google" id="ProtNLM"/>
    </source>
</evidence>
<reference evidence="1" key="2">
    <citation type="submission" date="2025-08" db="UniProtKB">
        <authorList>
            <consortium name="Ensembl"/>
        </authorList>
    </citation>
    <scope>IDENTIFICATION</scope>
</reference>
<reference evidence="1" key="3">
    <citation type="submission" date="2025-09" db="UniProtKB">
        <authorList>
            <consortium name="Ensembl"/>
        </authorList>
    </citation>
    <scope>IDENTIFICATION</scope>
</reference>
<dbReference type="PANTHER" id="PTHR46191:SF2">
    <property type="entry name" value="HALOACID DEHALOGENASE-LIKE HYDROLASE DOMAIN-CONTAINING PROTEIN 3"/>
    <property type="match status" value="1"/>
</dbReference>
<name>A0AAZ3SS97_ONCTS</name>
<reference evidence="2" key="1">
    <citation type="journal article" date="2018" name="PLoS ONE">
        <title>Chinook salmon (Oncorhynchus tshawytscha) genome and transcriptome.</title>
        <authorList>
            <person name="Christensen K.A."/>
            <person name="Leong J.S."/>
            <person name="Sakhrani D."/>
            <person name="Biagi C.A."/>
            <person name="Minkley D.R."/>
            <person name="Withler R.E."/>
            <person name="Rondeau E.B."/>
            <person name="Koop B.F."/>
            <person name="Devlin R.H."/>
        </authorList>
    </citation>
    <scope>NUCLEOTIDE SEQUENCE [LARGE SCALE GENOMIC DNA]</scope>
</reference>
<proteinExistence type="predicted"/>
<evidence type="ECO:0000313" key="1">
    <source>
        <dbReference type="Ensembl" id="ENSOTSP00005156017.1"/>
    </source>
</evidence>
<dbReference type="PANTHER" id="PTHR46191">
    <property type="match status" value="1"/>
</dbReference>
<dbReference type="Ensembl" id="ENSOTST00005117063.1">
    <property type="protein sequence ID" value="ENSOTSP00005156017.1"/>
    <property type="gene ID" value="ENSOTSG00005074280.1"/>
</dbReference>
<dbReference type="AlphaFoldDB" id="A0AAZ3SS97"/>
<dbReference type="Gene3D" id="3.40.50.1000">
    <property type="entry name" value="HAD superfamily/HAD-like"/>
    <property type="match status" value="1"/>
</dbReference>
<sequence>MGVVQDTFSQYSGKTLESISSLGLKHGLVSKFDNRLEGILRGCDLLFHFTKPDPAIFRQTLEKSGVPDASVVHIGDHYVYDYLTSQSLGLHGYLLGRQGRDKYPDAPHSIDKDPVGANCTSPERHGLNVIYYPSKLRPGFKQTTPTSSCT</sequence>
<dbReference type="InterPro" id="IPR036412">
    <property type="entry name" value="HAD-like_sf"/>
</dbReference>
<organism evidence="1 2">
    <name type="scientific">Oncorhynchus tshawytscha</name>
    <name type="common">Chinook salmon</name>
    <name type="synonym">Salmo tshawytscha</name>
    <dbReference type="NCBI Taxonomy" id="74940"/>
    <lineage>
        <taxon>Eukaryota</taxon>
        <taxon>Metazoa</taxon>
        <taxon>Chordata</taxon>
        <taxon>Craniata</taxon>
        <taxon>Vertebrata</taxon>
        <taxon>Euteleostomi</taxon>
        <taxon>Actinopterygii</taxon>
        <taxon>Neopterygii</taxon>
        <taxon>Teleostei</taxon>
        <taxon>Protacanthopterygii</taxon>
        <taxon>Salmoniformes</taxon>
        <taxon>Salmonidae</taxon>
        <taxon>Salmoninae</taxon>
        <taxon>Oncorhynchus</taxon>
    </lineage>
</organism>
<evidence type="ECO:0000313" key="2">
    <source>
        <dbReference type="Proteomes" id="UP000694402"/>
    </source>
</evidence>
<dbReference type="SUPFAM" id="SSF56784">
    <property type="entry name" value="HAD-like"/>
    <property type="match status" value="1"/>
</dbReference>
<protein>
    <recommendedName>
        <fullName evidence="3">Haloacid dehalogenase-like hydrolase domain-containing protein 3</fullName>
    </recommendedName>
</protein>
<dbReference type="Pfam" id="PF13242">
    <property type="entry name" value="Hydrolase_like"/>
    <property type="match status" value="1"/>
</dbReference>
<accession>A0AAZ3SS97</accession>
<dbReference type="GO" id="GO:0005634">
    <property type="term" value="C:nucleus"/>
    <property type="evidence" value="ECO:0007669"/>
    <property type="project" value="TreeGrafter"/>
</dbReference>